<dbReference type="EMBL" id="JAKMUV010000001">
    <property type="protein sequence ID" value="MCZ9303961.1"/>
    <property type="molecule type" value="Genomic_DNA"/>
</dbReference>
<dbReference type="RefSeq" id="WP_269954410.1">
    <property type="nucleotide sequence ID" value="NZ_JAKMUV010000001.1"/>
</dbReference>
<comment type="caution">
    <text evidence="8">The sequence shown here is derived from an EMBL/GenBank/DDBJ whole genome shotgun (WGS) entry which is preliminary data.</text>
</comment>
<dbReference type="Proteomes" id="UP001146505">
    <property type="component" value="Unassembled WGS sequence"/>
</dbReference>
<evidence type="ECO:0000313" key="8">
    <source>
        <dbReference type="EMBL" id="MCZ9303961.1"/>
    </source>
</evidence>
<dbReference type="PIRSF" id="PIRSF035875">
    <property type="entry name" value="RNase_BN"/>
    <property type="match status" value="1"/>
</dbReference>
<keyword evidence="5 7" id="KW-0472">Membrane</keyword>
<dbReference type="GeneID" id="301811929"/>
<keyword evidence="3 7" id="KW-0812">Transmembrane</keyword>
<evidence type="ECO:0000256" key="4">
    <source>
        <dbReference type="ARBA" id="ARBA00022989"/>
    </source>
</evidence>
<dbReference type="PANTHER" id="PTHR30213:SF0">
    <property type="entry name" value="UPF0761 MEMBRANE PROTEIN YIHY"/>
    <property type="match status" value="1"/>
</dbReference>
<protein>
    <submittedName>
        <fullName evidence="8">YihY/virulence factor BrkB family protein</fullName>
    </submittedName>
</protein>
<evidence type="ECO:0000256" key="5">
    <source>
        <dbReference type="ARBA" id="ARBA00023136"/>
    </source>
</evidence>
<dbReference type="Pfam" id="PF03631">
    <property type="entry name" value="Virul_fac_BrkB"/>
    <property type="match status" value="1"/>
</dbReference>
<evidence type="ECO:0000256" key="6">
    <source>
        <dbReference type="SAM" id="MobiDB-lite"/>
    </source>
</evidence>
<accession>A0A9X3M557</accession>
<comment type="subcellular location">
    <subcellularLocation>
        <location evidence="1">Cell membrane</location>
        <topology evidence="1">Multi-pass membrane protein</topology>
    </subcellularLocation>
</comment>
<feature type="transmembrane region" description="Helical" evidence="7">
    <location>
        <begin position="236"/>
        <end position="256"/>
    </location>
</feature>
<keyword evidence="2" id="KW-1003">Cell membrane</keyword>
<feature type="region of interest" description="Disordered" evidence="6">
    <location>
        <begin position="1"/>
        <end position="20"/>
    </location>
</feature>
<dbReference type="AlphaFoldDB" id="A0A9X3M557"/>
<evidence type="ECO:0000313" key="9">
    <source>
        <dbReference type="Proteomes" id="UP001146505"/>
    </source>
</evidence>
<keyword evidence="4 7" id="KW-1133">Transmembrane helix</keyword>
<dbReference type="PANTHER" id="PTHR30213">
    <property type="entry name" value="INNER MEMBRANE PROTEIN YHJD"/>
    <property type="match status" value="1"/>
</dbReference>
<evidence type="ECO:0000256" key="1">
    <source>
        <dbReference type="ARBA" id="ARBA00004651"/>
    </source>
</evidence>
<sequence>MSVEKPQNERPSDERIVPTLGGQVTPALPSEAYHEEVVREHRWLEPSTWKVIAKRLYFEVFFNALLDKGATLSFFTLLTGLPTLLAFYAIITLFLDQNRNQVTELTDEFIDKNIPTNFQDNAQSIVSTVIGSTEQSIVMLVISVLLALFSSSAYLRAFSRMSNEMYGRREGRGLIRTWATMWGVTLVLVIGLVFIAGAYFLREDIARPLLDKVAEPLRLQGFTTFVLEHFLPVWQYLRWPVIFFVSAILIAILYHVAPNVRFGRVRWLTVGSTFALISITIVGLLLRAYLNNFGYIGIYGALGGIIVGLLGLVLSNSLLLLGVKLDAEIARTRELQAGMESERIIQVPPRSSAAVDGFNRVSDSLTEDARRIQKR</sequence>
<evidence type="ECO:0000256" key="7">
    <source>
        <dbReference type="SAM" id="Phobius"/>
    </source>
</evidence>
<organism evidence="8 9">
    <name type="scientific">Corynebacterium macclintockiae</name>
    <dbReference type="NCBI Taxonomy" id="2913501"/>
    <lineage>
        <taxon>Bacteria</taxon>
        <taxon>Bacillati</taxon>
        <taxon>Actinomycetota</taxon>
        <taxon>Actinomycetes</taxon>
        <taxon>Mycobacteriales</taxon>
        <taxon>Corynebacteriaceae</taxon>
        <taxon>Corynebacterium</taxon>
    </lineage>
</organism>
<keyword evidence="9" id="KW-1185">Reference proteome</keyword>
<reference evidence="8" key="1">
    <citation type="submission" date="2022-02" db="EMBL/GenBank/DDBJ databases">
        <title>Corynebacterium sp. from urogenital microbiome.</title>
        <authorList>
            <person name="Cappelli E.A."/>
            <person name="Ribeiro T.G."/>
            <person name="Peixe L."/>
        </authorList>
    </citation>
    <scope>NUCLEOTIDE SEQUENCE</scope>
    <source>
        <strain evidence="8">C9Ua_112</strain>
    </source>
</reference>
<dbReference type="InterPro" id="IPR017039">
    <property type="entry name" value="Virul_fac_BrkB"/>
</dbReference>
<feature type="transmembrane region" description="Helical" evidence="7">
    <location>
        <begin position="179"/>
        <end position="201"/>
    </location>
</feature>
<feature type="transmembrane region" description="Helical" evidence="7">
    <location>
        <begin position="268"/>
        <end position="290"/>
    </location>
</feature>
<dbReference type="GO" id="GO:0005886">
    <property type="term" value="C:plasma membrane"/>
    <property type="evidence" value="ECO:0007669"/>
    <property type="project" value="UniProtKB-SubCell"/>
</dbReference>
<feature type="transmembrane region" description="Helical" evidence="7">
    <location>
        <begin position="296"/>
        <end position="323"/>
    </location>
</feature>
<feature type="transmembrane region" description="Helical" evidence="7">
    <location>
        <begin position="137"/>
        <end position="158"/>
    </location>
</feature>
<evidence type="ECO:0000256" key="2">
    <source>
        <dbReference type="ARBA" id="ARBA00022475"/>
    </source>
</evidence>
<gene>
    <name evidence="8" type="ORF">L8U58_00130</name>
</gene>
<evidence type="ECO:0000256" key="3">
    <source>
        <dbReference type="ARBA" id="ARBA00022692"/>
    </source>
</evidence>
<name>A0A9X3M557_9CORY</name>
<feature type="transmembrane region" description="Helical" evidence="7">
    <location>
        <begin position="72"/>
        <end position="95"/>
    </location>
</feature>
<proteinExistence type="predicted"/>
<feature type="compositionally biased region" description="Basic and acidic residues" evidence="6">
    <location>
        <begin position="1"/>
        <end position="16"/>
    </location>
</feature>